<protein>
    <submittedName>
        <fullName evidence="2">Uncharacterized protein</fullName>
    </submittedName>
</protein>
<evidence type="ECO:0000256" key="1">
    <source>
        <dbReference type="SAM" id="MobiDB-lite"/>
    </source>
</evidence>
<accession>A0A3G1A791</accession>
<evidence type="ECO:0000313" key="3">
    <source>
        <dbReference type="Proteomes" id="UP000266720"/>
    </source>
</evidence>
<organism evidence="2 3">
    <name type="scientific">Thermofilum adornatum 1505</name>
    <dbReference type="NCBI Taxonomy" id="697581"/>
    <lineage>
        <taxon>Archaea</taxon>
        <taxon>Thermoproteota</taxon>
        <taxon>Thermoprotei</taxon>
        <taxon>Thermofilales</taxon>
        <taxon>Thermofilaceae</taxon>
        <taxon>Thermofilum</taxon>
    </lineage>
</organism>
<dbReference type="Proteomes" id="UP000266720">
    <property type="component" value="Chromosome"/>
</dbReference>
<proteinExistence type="predicted"/>
<sequence length="56" mass="6533">MAICLGYDSYVIAQGKQQPLHKSRKIVDCAEKGFKKKRALRKSSKKRRRDVYMMDA</sequence>
<dbReference type="KEGG" id="tcb:TCARB_1844"/>
<gene>
    <name evidence="2" type="ORF">TCARB_1844</name>
</gene>
<feature type="region of interest" description="Disordered" evidence="1">
    <location>
        <begin position="37"/>
        <end position="56"/>
    </location>
</feature>
<evidence type="ECO:0000313" key="2">
    <source>
        <dbReference type="EMBL" id="AJB42880.1"/>
    </source>
</evidence>
<name>A0A3G1A791_9CREN</name>
<feature type="compositionally biased region" description="Basic residues" evidence="1">
    <location>
        <begin position="37"/>
        <end position="49"/>
    </location>
</feature>
<dbReference type="AlphaFoldDB" id="A0A3G1A791"/>
<dbReference type="EMBL" id="CP007493">
    <property type="protein sequence ID" value="AJB42880.1"/>
    <property type="molecule type" value="Genomic_DNA"/>
</dbReference>
<reference evidence="3" key="1">
    <citation type="book" date="2010" name="EXTREMOPHILES" publisher="0:0-0">
        <title>Complete genome sequences of ten hyperthermophilic archaea reveal their metabolic capabilities and possible ecological roles.</title>
        <editorList>
            <person name="?"/>
        </editorList>
        <authorList>
            <person name="Ravin N.V."/>
            <person name="Mardanov A.V."/>
            <person name="Bonch-Osmolovskaya E.A."/>
            <person name="Skryabin K.G."/>
        </authorList>
    </citation>
    <scope>NUCLEOTIDE SEQUENCE [LARGE SCALE GENOMIC DNA]</scope>
    <source>
        <strain evidence="3">1505</strain>
    </source>
</reference>